<protein>
    <recommendedName>
        <fullName evidence="3 13">Exodeoxyribonuclease I</fullName>
        <ecNumber evidence="2 13">3.1.11.1</ecNumber>
    </recommendedName>
</protein>
<evidence type="ECO:0000259" key="17">
    <source>
        <dbReference type="PROSITE" id="PS51785"/>
    </source>
</evidence>
<comment type="subunit">
    <text evidence="12">Monomer. Interacts with ssb (via C-terminus); this interaction stimulates the exonuclease activity by recruiting the enzyme to its substrate.</text>
</comment>
<evidence type="ECO:0000256" key="14">
    <source>
        <dbReference type="PIRSR" id="PIRSR000977-1"/>
    </source>
</evidence>
<keyword evidence="5 15" id="KW-0479">Metal-binding</keyword>
<dbReference type="Gene3D" id="1.20.1280.70">
    <property type="entry name" value="Exonuclease ExoI, domain 3"/>
    <property type="match status" value="1"/>
</dbReference>
<keyword evidence="9 15" id="KW-0460">Magnesium</keyword>
<evidence type="ECO:0000256" key="12">
    <source>
        <dbReference type="ARBA" id="ARBA00046792"/>
    </source>
</evidence>
<proteinExistence type="predicted"/>
<comment type="catalytic activity">
    <reaction evidence="1 13">
        <text>Exonucleolytic cleavage in the 3'- to 5'-direction to yield nucleoside 5'-phosphates.</text>
        <dbReference type="EC" id="3.1.11.1"/>
    </reaction>
</comment>
<dbReference type="InterPro" id="IPR013620">
    <property type="entry name" value="Exonuc_1_SH3"/>
</dbReference>
<evidence type="ECO:0000256" key="11">
    <source>
        <dbReference type="ARBA" id="ARBA00023204"/>
    </source>
</evidence>
<organism evidence="18 19">
    <name type="scientific">Xylella fastidiosa (strain Temecula1 / ATCC 700964)</name>
    <dbReference type="NCBI Taxonomy" id="183190"/>
    <lineage>
        <taxon>Bacteria</taxon>
        <taxon>Pseudomonadati</taxon>
        <taxon>Pseudomonadota</taxon>
        <taxon>Gammaproteobacteria</taxon>
        <taxon>Lysobacterales</taxon>
        <taxon>Lysobacteraceae</taxon>
        <taxon>Xylella</taxon>
    </lineage>
</organism>
<dbReference type="InterPro" id="IPR012337">
    <property type="entry name" value="RNaseH-like_sf"/>
</dbReference>
<dbReference type="PROSITE" id="PS51784">
    <property type="entry name" value="EXOI_SH3"/>
    <property type="match status" value="1"/>
</dbReference>
<dbReference type="PIRSF" id="PIRSF000977">
    <property type="entry name" value="Exodeoxyribonuclease_I"/>
    <property type="match status" value="1"/>
</dbReference>
<dbReference type="NCBIfam" id="NF008746">
    <property type="entry name" value="PRK11779.1"/>
    <property type="match status" value="1"/>
</dbReference>
<evidence type="ECO:0000313" key="19">
    <source>
        <dbReference type="Proteomes" id="UP000002516"/>
    </source>
</evidence>
<gene>
    <name evidence="18" type="primary">sbcB</name>
    <name evidence="18" type="ordered locus">PD_0793</name>
</gene>
<name>Q87D93_XYLFT</name>
<feature type="binding site" evidence="15">
    <location>
        <position position="196"/>
    </location>
    <ligand>
        <name>Mg(2+)</name>
        <dbReference type="ChEBI" id="CHEBI:18420"/>
        <label>2</label>
    </ligand>
</feature>
<dbReference type="EC" id="3.1.11.1" evidence="2 13"/>
<evidence type="ECO:0000256" key="9">
    <source>
        <dbReference type="ARBA" id="ARBA00022842"/>
    </source>
</evidence>
<keyword evidence="19" id="KW-1185">Reference proteome</keyword>
<dbReference type="InterPro" id="IPR013520">
    <property type="entry name" value="Ribonucl_H"/>
</dbReference>
<evidence type="ECO:0000256" key="15">
    <source>
        <dbReference type="PIRSR" id="PIRSR000977-2"/>
    </source>
</evidence>
<dbReference type="GO" id="GO:0003677">
    <property type="term" value="F:DNA binding"/>
    <property type="evidence" value="ECO:0007669"/>
    <property type="project" value="UniProtKB-KW"/>
</dbReference>
<dbReference type="Proteomes" id="UP000002516">
    <property type="component" value="Chromosome"/>
</dbReference>
<dbReference type="GO" id="GO:0008310">
    <property type="term" value="F:single-stranded DNA 3'-5' DNA exonuclease activity"/>
    <property type="evidence" value="ECO:0007669"/>
    <property type="project" value="UniProtKB-EC"/>
</dbReference>
<dbReference type="GO" id="GO:0000175">
    <property type="term" value="F:3'-5'-RNA exonuclease activity"/>
    <property type="evidence" value="ECO:0007669"/>
    <property type="project" value="InterPro"/>
</dbReference>
<keyword evidence="8 13" id="KW-0269">Exonuclease</keyword>
<dbReference type="InterPro" id="IPR022894">
    <property type="entry name" value="Oligoribonuclease"/>
</dbReference>
<feature type="domain" description="ExoI C-terminal" evidence="17">
    <location>
        <begin position="369"/>
        <end position="491"/>
    </location>
</feature>
<comment type="cofactor">
    <cofactor evidence="15">
        <name>Mg(2+)</name>
        <dbReference type="ChEBI" id="CHEBI:18420"/>
    </cofactor>
    <text evidence="15">Binds 2 Mg(2+) ions per monomer.</text>
</comment>
<feature type="binding site" evidence="14">
    <location>
        <position position="175"/>
    </location>
    <ligand>
        <name>substrate</name>
    </ligand>
</feature>
<dbReference type="InterPro" id="IPR034747">
    <property type="entry name" value="EXOI_SH3"/>
</dbReference>
<dbReference type="PANTHER" id="PTHR11046:SF11">
    <property type="entry name" value="EXODEOXYRIBONUCLEASE I"/>
    <property type="match status" value="1"/>
</dbReference>
<dbReference type="CDD" id="cd06138">
    <property type="entry name" value="ExoI_N"/>
    <property type="match status" value="1"/>
</dbReference>
<evidence type="ECO:0000256" key="6">
    <source>
        <dbReference type="ARBA" id="ARBA00022763"/>
    </source>
</evidence>
<evidence type="ECO:0000256" key="10">
    <source>
        <dbReference type="ARBA" id="ARBA00023125"/>
    </source>
</evidence>
<evidence type="ECO:0000256" key="4">
    <source>
        <dbReference type="ARBA" id="ARBA00022722"/>
    </source>
</evidence>
<evidence type="ECO:0000256" key="2">
    <source>
        <dbReference type="ARBA" id="ARBA00012108"/>
    </source>
</evidence>
<dbReference type="InterPro" id="IPR023607">
    <property type="entry name" value="Exodeoxyribonuclease_I"/>
</dbReference>
<evidence type="ECO:0000259" key="16">
    <source>
        <dbReference type="PROSITE" id="PS51784"/>
    </source>
</evidence>
<feature type="binding site" evidence="14">
    <location>
        <position position="27"/>
    </location>
    <ligand>
        <name>substrate</name>
    </ligand>
</feature>
<dbReference type="InterPro" id="IPR036397">
    <property type="entry name" value="RNaseH_sf"/>
</dbReference>
<dbReference type="GO" id="GO:0006281">
    <property type="term" value="P:DNA repair"/>
    <property type="evidence" value="ECO:0007669"/>
    <property type="project" value="UniProtKB-KW"/>
</dbReference>
<dbReference type="Pfam" id="PF08411">
    <property type="entry name" value="ExoI_SH3"/>
    <property type="match status" value="1"/>
</dbReference>
<keyword evidence="7 13" id="KW-0378">Hydrolase</keyword>
<evidence type="ECO:0000256" key="5">
    <source>
        <dbReference type="ARBA" id="ARBA00022723"/>
    </source>
</evidence>
<dbReference type="Gene3D" id="1.10.287.1240">
    <property type="match status" value="1"/>
</dbReference>
<dbReference type="FunFam" id="3.30.420.10:FF:000033">
    <property type="entry name" value="Exodeoxyribonuclease I"/>
    <property type="match status" value="1"/>
</dbReference>
<evidence type="ECO:0000256" key="8">
    <source>
        <dbReference type="ARBA" id="ARBA00022839"/>
    </source>
</evidence>
<dbReference type="AlphaFoldDB" id="Q87D93"/>
<evidence type="ECO:0000313" key="18">
    <source>
        <dbReference type="EMBL" id="AAO28661.1"/>
    </source>
</evidence>
<dbReference type="Pfam" id="PF00929">
    <property type="entry name" value="RNase_T"/>
    <property type="match status" value="1"/>
</dbReference>
<evidence type="ECO:0000256" key="7">
    <source>
        <dbReference type="ARBA" id="ARBA00022801"/>
    </source>
</evidence>
<dbReference type="SMART" id="SM00479">
    <property type="entry name" value="EXOIII"/>
    <property type="match status" value="1"/>
</dbReference>
<dbReference type="PROSITE" id="PS51785">
    <property type="entry name" value="EXOI_C"/>
    <property type="match status" value="1"/>
</dbReference>
<dbReference type="Gene3D" id="3.30.420.10">
    <property type="entry name" value="Ribonuclease H-like superfamily/Ribonuclease H"/>
    <property type="match status" value="1"/>
</dbReference>
<feature type="binding site" evidence="15">
    <location>
        <position position="27"/>
    </location>
    <ligand>
        <name>Mg(2+)</name>
        <dbReference type="ChEBI" id="CHEBI:18420"/>
        <label>2</label>
    </ligand>
</feature>
<dbReference type="SUPFAM" id="SSF53098">
    <property type="entry name" value="Ribonuclease H-like"/>
    <property type="match status" value="1"/>
</dbReference>
<dbReference type="KEGG" id="xft:PD_0793"/>
<keyword evidence="6 13" id="KW-0227">DNA damage</keyword>
<sequence length="494" mass="56884">MQYHYSTHSSPQILRTMPPSFLFYDLETFGQDPRRTRIAQFAAVRTDTQLNVIEEPISFLVKPADDLLPSPYATLITGITPQHAQREGINEAAAFAHIAMQMTQPHTCSLGYNTLRFDDEFIRYGLFRHFYDPYEREWRNGNSRWDLLDMLRLMHAVRPEGIHWPTREDGAPSFKLEHLALANHAREGTAHEALSDVYATISMARKFRAAQPRLWNYALQLRDKRFCANLLDITSIQPVLHISQRYPATQHCAAAVLPLTTHPHINNRIIVFDLNGDIDTLLRLSAEDIADHLYTPALDLPEGEQRIPLKEVHLNKVPALIAWNHLRASDFTRLGMDPSMLETKAAQLRACGPDLAEKVRNVFSHTYNTANDADASLYDGFLTEEDRRLLPQLRASSPDTLVTFEQRLRDPRLIELLFRYRARNFPETLSCDEQTRWDTYRRRRLTTDTGLSELTFDQYHAQIAELRITHSQDATKQTLLDQLAAWGSELSRTL</sequence>
<dbReference type="EMBL" id="AE009442">
    <property type="protein sequence ID" value="AAO28661.1"/>
    <property type="molecule type" value="Genomic_DNA"/>
</dbReference>
<dbReference type="Gene3D" id="3.30.1520.20">
    <property type="entry name" value="Exonuclease ExoI, domain 2"/>
    <property type="match status" value="1"/>
</dbReference>
<keyword evidence="11 13" id="KW-0234">DNA repair</keyword>
<dbReference type="HOGENOM" id="CLU_043508_1_1_6"/>
<dbReference type="Pfam" id="PF26016">
    <property type="entry name" value="ExoI_C"/>
    <property type="match status" value="1"/>
</dbReference>
<evidence type="ECO:0000256" key="3">
    <source>
        <dbReference type="ARBA" id="ARBA00019900"/>
    </source>
</evidence>
<evidence type="ECO:0000256" key="13">
    <source>
        <dbReference type="PIRNR" id="PIRNR000977"/>
    </source>
</evidence>
<feature type="binding site" evidence="15">
    <location>
        <position position="25"/>
    </location>
    <ligand>
        <name>Mg(2+)</name>
        <dbReference type="ChEBI" id="CHEBI:18420"/>
        <label>1</label>
    </ligand>
</feature>
<keyword evidence="4 13" id="KW-0540">Nuclease</keyword>
<feature type="domain" description="ExoI SH3-like" evidence="16">
    <location>
        <begin position="212"/>
        <end position="367"/>
    </location>
</feature>
<accession>Q87D93</accession>
<dbReference type="InterPro" id="IPR058561">
    <property type="entry name" value="Exonuc_1_C"/>
</dbReference>
<dbReference type="InterPro" id="IPR038649">
    <property type="entry name" value="EXOI_SH3_sf"/>
</dbReference>
<dbReference type="PANTHER" id="PTHR11046">
    <property type="entry name" value="OLIGORIBONUCLEASE, MITOCHONDRIAL"/>
    <property type="match status" value="1"/>
</dbReference>
<reference evidence="18 19" key="1">
    <citation type="journal article" date="2003" name="J. Bacteriol.">
        <title>Comparative analyses of the complete genome sequences of Pierce's disease and citrus variegated chlorosis strains of Xylella fastidiosa.</title>
        <authorList>
            <person name="Van Sluys M.A."/>
            <person name="de Oliveira M.C."/>
            <person name="Monteiro-Vitorello C.B."/>
            <person name="Miyaki C.Y."/>
            <person name="Furlan L.R."/>
            <person name="Camargo L.E."/>
            <person name="da Silva A.C."/>
            <person name="Moon D.H."/>
            <person name="Takita M.A."/>
            <person name="Lemos E.G."/>
            <person name="Machado M.A."/>
            <person name="Ferro M.I."/>
            <person name="da Silva F.R."/>
            <person name="Goldman M.H."/>
            <person name="Goldman G.H."/>
            <person name="Lemos M.V."/>
            <person name="El-Dorry H."/>
            <person name="Tsai S.M."/>
            <person name="Carrer H."/>
            <person name="Carraro D.M."/>
            <person name="de Oliveira R.C."/>
            <person name="Nunes L.R."/>
            <person name="Siqueira W.J."/>
            <person name="Coutinho L.L."/>
            <person name="Kimura E.T."/>
            <person name="Ferro E.S."/>
            <person name="Harakava R."/>
            <person name="Kuramae E.E."/>
            <person name="Marino C.L."/>
            <person name="Giglioti E."/>
            <person name="Abreu I.L."/>
            <person name="Alves L.M."/>
            <person name="do Amaral A.M."/>
            <person name="Baia G.S."/>
            <person name="Blanco S.R."/>
            <person name="Brito M.S."/>
            <person name="Cannavan F.S."/>
            <person name="Celestino A.V."/>
            <person name="da Cunha A.F."/>
            <person name="Fenille R.C."/>
            <person name="Ferro J.A."/>
            <person name="Formighieri E.F."/>
            <person name="Kishi L.T."/>
            <person name="Leoni S.G."/>
            <person name="Oliveira A.R."/>
            <person name="Rosa V.E.Jr."/>
            <person name="Sassaki F.T."/>
            <person name="Sena J.A."/>
            <person name="de Souza A.A."/>
            <person name="Truffi D."/>
            <person name="Tsukumo F."/>
            <person name="Yanai G.M."/>
            <person name="Zaros L.G."/>
            <person name="Civerolo E.L."/>
            <person name="Simpson A.J."/>
            <person name="Almeida N.F.Jr."/>
            <person name="Setubal J.C."/>
            <person name="Kitajima J.P."/>
        </authorList>
    </citation>
    <scope>NUCLEOTIDE SEQUENCE [LARGE SCALE GENOMIC DNA]</scope>
    <source>
        <strain evidence="19">Temecula1 / ATCC 700964</strain>
    </source>
</reference>
<evidence type="ECO:0000256" key="1">
    <source>
        <dbReference type="ARBA" id="ARBA00000563"/>
    </source>
</evidence>
<keyword evidence="10" id="KW-0238">DNA-binding</keyword>
<dbReference type="GO" id="GO:0046872">
    <property type="term" value="F:metal ion binding"/>
    <property type="evidence" value="ECO:0007669"/>
    <property type="project" value="UniProtKB-KW"/>
</dbReference>